<comment type="caution">
    <text evidence="1">The sequence shown here is derived from an EMBL/GenBank/DDBJ whole genome shotgun (WGS) entry which is preliminary data.</text>
</comment>
<gene>
    <name evidence="1" type="ORF">STAS_17521</name>
</gene>
<name>A0A5A7Q7B9_STRAF</name>
<evidence type="ECO:0000313" key="2">
    <source>
        <dbReference type="Proteomes" id="UP000325081"/>
    </source>
</evidence>
<keyword evidence="2" id="KW-1185">Reference proteome</keyword>
<accession>A0A5A7Q7B9</accession>
<proteinExistence type="predicted"/>
<dbReference type="Proteomes" id="UP000325081">
    <property type="component" value="Unassembled WGS sequence"/>
</dbReference>
<reference evidence="2" key="1">
    <citation type="journal article" date="2019" name="Curr. Biol.">
        <title>Genome Sequence of Striga asiatica Provides Insight into the Evolution of Plant Parasitism.</title>
        <authorList>
            <person name="Yoshida S."/>
            <person name="Kim S."/>
            <person name="Wafula E.K."/>
            <person name="Tanskanen J."/>
            <person name="Kim Y.M."/>
            <person name="Honaas L."/>
            <person name="Yang Z."/>
            <person name="Spallek T."/>
            <person name="Conn C.E."/>
            <person name="Ichihashi Y."/>
            <person name="Cheong K."/>
            <person name="Cui S."/>
            <person name="Der J.P."/>
            <person name="Gundlach H."/>
            <person name="Jiao Y."/>
            <person name="Hori C."/>
            <person name="Ishida J.K."/>
            <person name="Kasahara H."/>
            <person name="Kiba T."/>
            <person name="Kim M.S."/>
            <person name="Koo N."/>
            <person name="Laohavisit A."/>
            <person name="Lee Y.H."/>
            <person name="Lumba S."/>
            <person name="McCourt P."/>
            <person name="Mortimer J.C."/>
            <person name="Mutuku J.M."/>
            <person name="Nomura T."/>
            <person name="Sasaki-Sekimoto Y."/>
            <person name="Seto Y."/>
            <person name="Wang Y."/>
            <person name="Wakatake T."/>
            <person name="Sakakibara H."/>
            <person name="Demura T."/>
            <person name="Yamaguchi S."/>
            <person name="Yoneyama K."/>
            <person name="Manabe R.I."/>
            <person name="Nelson D.C."/>
            <person name="Schulman A.H."/>
            <person name="Timko M.P."/>
            <person name="dePamphilis C.W."/>
            <person name="Choi D."/>
            <person name="Shirasu K."/>
        </authorList>
    </citation>
    <scope>NUCLEOTIDE SEQUENCE [LARGE SCALE GENOMIC DNA]</scope>
    <source>
        <strain evidence="2">cv. UVA1</strain>
    </source>
</reference>
<dbReference type="AlphaFoldDB" id="A0A5A7Q7B9"/>
<dbReference type="GO" id="GO:0016874">
    <property type="term" value="F:ligase activity"/>
    <property type="evidence" value="ECO:0007669"/>
    <property type="project" value="UniProtKB-KW"/>
</dbReference>
<dbReference type="EMBL" id="BKCP01005972">
    <property type="protein sequence ID" value="GER40832.1"/>
    <property type="molecule type" value="Genomic_DNA"/>
</dbReference>
<organism evidence="1 2">
    <name type="scientific">Striga asiatica</name>
    <name type="common">Asiatic witchweed</name>
    <name type="synonym">Buchnera asiatica</name>
    <dbReference type="NCBI Taxonomy" id="4170"/>
    <lineage>
        <taxon>Eukaryota</taxon>
        <taxon>Viridiplantae</taxon>
        <taxon>Streptophyta</taxon>
        <taxon>Embryophyta</taxon>
        <taxon>Tracheophyta</taxon>
        <taxon>Spermatophyta</taxon>
        <taxon>Magnoliopsida</taxon>
        <taxon>eudicotyledons</taxon>
        <taxon>Gunneridae</taxon>
        <taxon>Pentapetalae</taxon>
        <taxon>asterids</taxon>
        <taxon>lamiids</taxon>
        <taxon>Lamiales</taxon>
        <taxon>Orobanchaceae</taxon>
        <taxon>Buchnereae</taxon>
        <taxon>Striga</taxon>
    </lineage>
</organism>
<protein>
    <submittedName>
        <fullName evidence="1">Threonine--tRNA ligase</fullName>
    </submittedName>
</protein>
<sequence>MPEYGIDEINELVKVEAIRPFQLPGLSSHQDLSVKLASAYEHTRNEEVPVGSSDGRKKVRLKSESYFCQIPRYGEPQLRKAKKDSNIASLHSVIDSDDLDIDDANQASSSMVAFSAGCQPSSTPTYCSISEPSYGLSNNRV</sequence>
<evidence type="ECO:0000313" key="1">
    <source>
        <dbReference type="EMBL" id="GER40832.1"/>
    </source>
</evidence>
<keyword evidence="1" id="KW-0436">Ligase</keyword>